<dbReference type="InterPro" id="IPR019692">
    <property type="entry name" value="CFP-6_PH"/>
</dbReference>
<dbReference type="Proteomes" id="UP000243799">
    <property type="component" value="Unassembled WGS sequence"/>
</dbReference>
<keyword evidence="1" id="KW-0812">Transmembrane</keyword>
<dbReference type="STRING" id="490629.SAMN05216266_101627"/>
<dbReference type="EMBL" id="FOKG01000001">
    <property type="protein sequence ID" value="SFA81866.1"/>
    <property type="molecule type" value="Genomic_DNA"/>
</dbReference>
<gene>
    <name evidence="3" type="ORF">SAMN05216266_101627</name>
</gene>
<dbReference type="OrthoDB" id="5189227at2"/>
<evidence type="ECO:0000313" key="3">
    <source>
        <dbReference type="EMBL" id="SFA81866.1"/>
    </source>
</evidence>
<feature type="transmembrane region" description="Helical" evidence="1">
    <location>
        <begin position="12"/>
        <end position="34"/>
    </location>
</feature>
<protein>
    <submittedName>
        <fullName evidence="3">PH domain-containing protein</fullName>
    </submittedName>
</protein>
<name>A0A1I0W1R9_9PSEU</name>
<evidence type="ECO:0000313" key="4">
    <source>
        <dbReference type="Proteomes" id="UP000243799"/>
    </source>
</evidence>
<dbReference type="RefSeq" id="WP_091668994.1">
    <property type="nucleotide sequence ID" value="NZ_FOKG01000001.1"/>
</dbReference>
<keyword evidence="1" id="KW-1133">Transmembrane helix</keyword>
<sequence>MDNPISSYSPKPALVVVGWLGAAAAASGSAYLALVADRTGALLFGVAAVALAAAAAHGALVRPRLAADHDGIRVRTLTSTRQWSWPEVRVRSTTTRRLGRDVSVLEIEADELLILGALELGADPRDVLDELNALRPAY</sequence>
<dbReference type="Pfam" id="PF10756">
    <property type="entry name" value="bPH_6"/>
    <property type="match status" value="1"/>
</dbReference>
<evidence type="ECO:0000256" key="1">
    <source>
        <dbReference type="SAM" id="Phobius"/>
    </source>
</evidence>
<proteinExistence type="predicted"/>
<feature type="domain" description="Low molecular weight protein antigen 6 PH" evidence="2">
    <location>
        <begin position="62"/>
        <end position="136"/>
    </location>
</feature>
<keyword evidence="1" id="KW-0472">Membrane</keyword>
<accession>A0A1I0W1R9</accession>
<organism evidence="3 4">
    <name type="scientific">Amycolatopsis marina</name>
    <dbReference type="NCBI Taxonomy" id="490629"/>
    <lineage>
        <taxon>Bacteria</taxon>
        <taxon>Bacillati</taxon>
        <taxon>Actinomycetota</taxon>
        <taxon>Actinomycetes</taxon>
        <taxon>Pseudonocardiales</taxon>
        <taxon>Pseudonocardiaceae</taxon>
        <taxon>Amycolatopsis</taxon>
    </lineage>
</organism>
<dbReference type="AlphaFoldDB" id="A0A1I0W1R9"/>
<evidence type="ECO:0000259" key="2">
    <source>
        <dbReference type="Pfam" id="PF10756"/>
    </source>
</evidence>
<keyword evidence="4" id="KW-1185">Reference proteome</keyword>
<feature type="transmembrane region" description="Helical" evidence="1">
    <location>
        <begin position="40"/>
        <end position="61"/>
    </location>
</feature>
<reference evidence="4" key="1">
    <citation type="submission" date="2016-10" db="EMBL/GenBank/DDBJ databases">
        <authorList>
            <person name="Varghese N."/>
            <person name="Submissions S."/>
        </authorList>
    </citation>
    <scope>NUCLEOTIDE SEQUENCE [LARGE SCALE GENOMIC DNA]</scope>
    <source>
        <strain evidence="4">CGMCC 4.3568</strain>
    </source>
</reference>